<keyword evidence="4" id="KW-0520">NAD</keyword>
<comment type="cofactor">
    <cofactor evidence="1">
        <name>Fe cation</name>
        <dbReference type="ChEBI" id="CHEBI:24875"/>
    </cofactor>
</comment>
<dbReference type="RefSeq" id="WP_319927116.1">
    <property type="nucleotide sequence ID" value="NZ_VCDP01000058.1"/>
</dbReference>
<dbReference type="CDD" id="cd08188">
    <property type="entry name" value="PDDH"/>
    <property type="match status" value="1"/>
</dbReference>
<evidence type="ECO:0000259" key="5">
    <source>
        <dbReference type="Pfam" id="PF00465"/>
    </source>
</evidence>
<dbReference type="EC" id="1.1.1.103" evidence="7"/>
<sequence>MAASTFFIPPVNKIGMGCMTEAVELIKNYGYKQALVVTDRVLNEIGVVGKVQALLEEVGIKSAVYDGTNPNPTTINVGEGLEILRQNNCDCVISLGGGSPHDCAKGIALVAANGGDIRDYEGVDRSAKPQLPLIAINTTAGTASEMTRFCIITDVERHIKMAIVDKNVTPILSVNDSALMAGMPKGLTAATGMDALTHAIEAYVSTAANPITDACALKAVTMISDYLRRAVEDGNDIEARENMAYAQFLAGMAFNNASLGYVHAMAHQLGGFYDLPHGVCNAVLLPHVQRFNAKASAARLKEIAAAMGVEVADLNDEKGAEACIKAISKLATDVNIPAGLSALNVKEEDLPTLATNALKDACGFTNPIQASHEEIVAIFKAAM</sequence>
<evidence type="ECO:0000256" key="2">
    <source>
        <dbReference type="ARBA" id="ARBA00007358"/>
    </source>
</evidence>
<protein>
    <submittedName>
        <fullName evidence="7">L-threonine dehydrogenase</fullName>
        <ecNumber evidence="7">1.1.1.103</ecNumber>
    </submittedName>
</protein>
<reference evidence="8" key="1">
    <citation type="journal article" date="2024" name="Toxins">
        <title>Genome Sequence Analysis of Native Xenorhabdus Strains Isolated from Entomopathogenic Nematodes in Argentina.</title>
        <authorList>
            <person name="Palma L."/>
            <person name="Frizzo L."/>
            <person name="Kaiser S."/>
            <person name="Berry C."/>
            <person name="Caballero P."/>
            <person name="Bode H.B."/>
            <person name="Del Valle E.E."/>
        </authorList>
    </citation>
    <scope>NUCLEOTIDE SEQUENCE [LARGE SCALE GENOMIC DNA]</scope>
    <source>
        <strain evidence="8">Reich</strain>
    </source>
</reference>
<dbReference type="GO" id="GO:0008743">
    <property type="term" value="F:L-threonine 3-dehydrogenase activity"/>
    <property type="evidence" value="ECO:0007669"/>
    <property type="project" value="UniProtKB-EC"/>
</dbReference>
<evidence type="ECO:0000256" key="3">
    <source>
        <dbReference type="ARBA" id="ARBA00023002"/>
    </source>
</evidence>
<comment type="caution">
    <text evidence="7">The sequence shown here is derived from an EMBL/GenBank/DDBJ whole genome shotgun (WGS) entry which is preliminary data.</text>
</comment>
<keyword evidence="8" id="KW-1185">Reference proteome</keyword>
<dbReference type="Gene3D" id="3.40.50.1970">
    <property type="match status" value="1"/>
</dbReference>
<gene>
    <name evidence="7" type="primary">yiaY</name>
    <name evidence="7" type="ORF">FE394_14695</name>
</gene>
<name>A0ABU4SP58_9GAMM</name>
<evidence type="ECO:0000259" key="6">
    <source>
        <dbReference type="Pfam" id="PF25137"/>
    </source>
</evidence>
<evidence type="ECO:0000256" key="4">
    <source>
        <dbReference type="ARBA" id="ARBA00023027"/>
    </source>
</evidence>
<evidence type="ECO:0000256" key="1">
    <source>
        <dbReference type="ARBA" id="ARBA00001962"/>
    </source>
</evidence>
<keyword evidence="3 7" id="KW-0560">Oxidoreductase</keyword>
<accession>A0ABU4SP58</accession>
<dbReference type="NCBIfam" id="NF007363">
    <property type="entry name" value="PRK09860.1"/>
    <property type="match status" value="1"/>
</dbReference>
<dbReference type="PROSITE" id="PS00913">
    <property type="entry name" value="ADH_IRON_1"/>
    <property type="match status" value="1"/>
</dbReference>
<evidence type="ECO:0000313" key="7">
    <source>
        <dbReference type="EMBL" id="MDX8000412.1"/>
    </source>
</evidence>
<dbReference type="Pfam" id="PF00465">
    <property type="entry name" value="Fe-ADH"/>
    <property type="match status" value="1"/>
</dbReference>
<organism evidence="7 8">
    <name type="scientific">Xenorhabdus littoralis</name>
    <dbReference type="NCBI Taxonomy" id="2582835"/>
    <lineage>
        <taxon>Bacteria</taxon>
        <taxon>Pseudomonadati</taxon>
        <taxon>Pseudomonadota</taxon>
        <taxon>Gammaproteobacteria</taxon>
        <taxon>Enterobacterales</taxon>
        <taxon>Morganellaceae</taxon>
        <taxon>Xenorhabdus</taxon>
    </lineage>
</organism>
<dbReference type="InterPro" id="IPR001670">
    <property type="entry name" value="ADH_Fe/GldA"/>
</dbReference>
<dbReference type="Proteomes" id="UP001271640">
    <property type="component" value="Unassembled WGS sequence"/>
</dbReference>
<feature type="domain" description="Fe-containing alcohol dehydrogenase-like C-terminal" evidence="6">
    <location>
        <begin position="188"/>
        <end position="383"/>
    </location>
</feature>
<proteinExistence type="inferred from homology"/>
<dbReference type="SUPFAM" id="SSF56796">
    <property type="entry name" value="Dehydroquinate synthase-like"/>
    <property type="match status" value="1"/>
</dbReference>
<dbReference type="InterPro" id="IPR039697">
    <property type="entry name" value="Alcohol_dehydrogenase_Fe"/>
</dbReference>
<dbReference type="InterPro" id="IPR056798">
    <property type="entry name" value="ADH_Fe_C"/>
</dbReference>
<dbReference type="PROSITE" id="PS00060">
    <property type="entry name" value="ADH_IRON_2"/>
    <property type="match status" value="1"/>
</dbReference>
<dbReference type="Pfam" id="PF25137">
    <property type="entry name" value="ADH_Fe_C"/>
    <property type="match status" value="1"/>
</dbReference>
<comment type="similarity">
    <text evidence="2">Belongs to the iron-containing alcohol dehydrogenase family.</text>
</comment>
<evidence type="ECO:0000313" key="8">
    <source>
        <dbReference type="Proteomes" id="UP001271640"/>
    </source>
</evidence>
<feature type="domain" description="Alcohol dehydrogenase iron-type/glycerol dehydrogenase GldA" evidence="5">
    <location>
        <begin position="14"/>
        <end position="176"/>
    </location>
</feature>
<dbReference type="Gene3D" id="1.20.1090.10">
    <property type="entry name" value="Dehydroquinate synthase-like - alpha domain"/>
    <property type="match status" value="1"/>
</dbReference>
<dbReference type="PANTHER" id="PTHR11496:SF102">
    <property type="entry name" value="ALCOHOL DEHYDROGENASE 4"/>
    <property type="match status" value="1"/>
</dbReference>
<dbReference type="InterPro" id="IPR018211">
    <property type="entry name" value="ADH_Fe_CS"/>
</dbReference>
<dbReference type="PANTHER" id="PTHR11496">
    <property type="entry name" value="ALCOHOL DEHYDROGENASE"/>
    <property type="match status" value="1"/>
</dbReference>
<dbReference type="EMBL" id="VCDP01000058">
    <property type="protein sequence ID" value="MDX8000412.1"/>
    <property type="molecule type" value="Genomic_DNA"/>
</dbReference>